<evidence type="ECO:0000313" key="1">
    <source>
        <dbReference type="EMBL" id="MCG0067322.1"/>
    </source>
</evidence>
<proteinExistence type="predicted"/>
<dbReference type="Proteomes" id="UP001299012">
    <property type="component" value="Unassembled WGS sequence"/>
</dbReference>
<name>A0ABS9JP45_9ACTN</name>
<dbReference type="EMBL" id="JAKKZF010000148">
    <property type="protein sequence ID" value="MCG0067322.1"/>
    <property type="molecule type" value="Genomic_DNA"/>
</dbReference>
<gene>
    <name evidence="1" type="ORF">L0F81_29320</name>
</gene>
<evidence type="ECO:0000313" key="2">
    <source>
        <dbReference type="Proteomes" id="UP001299012"/>
    </source>
</evidence>
<dbReference type="RefSeq" id="WP_086697851.1">
    <property type="nucleotide sequence ID" value="NZ_JAKKZF010000148.1"/>
</dbReference>
<sequence length="102" mass="11333">MGQHRELINGRWIRTQRILYGTGADLTAAGIRAADVTSMDWYRIPDAEHAPSCDVKGCTELPDYRVTKSVGLFKRPKEYFGCSEHLDTCRAAMAYGHSGDPA</sequence>
<comment type="caution">
    <text evidence="1">The sequence shown here is derived from an EMBL/GenBank/DDBJ whole genome shotgun (WGS) entry which is preliminary data.</text>
</comment>
<reference evidence="1 2" key="1">
    <citation type="submission" date="2022-01" db="EMBL/GenBank/DDBJ databases">
        <title>Draft Genome Sequences of Seven Type Strains of the Genus Streptomyces.</title>
        <authorList>
            <person name="Aziz S."/>
            <person name="Coretto E."/>
            <person name="Chronakova A."/>
            <person name="Sproer C."/>
            <person name="Huber K."/>
            <person name="Nouioui I."/>
            <person name="Gross H."/>
        </authorList>
    </citation>
    <scope>NUCLEOTIDE SEQUENCE [LARGE SCALE GENOMIC DNA]</scope>
    <source>
        <strain evidence="1 2">DSM 41685</strain>
    </source>
</reference>
<protein>
    <submittedName>
        <fullName evidence="1">Uncharacterized protein</fullName>
    </submittedName>
</protein>
<accession>A0ABS9JP45</accession>
<organism evidence="1 2">
    <name type="scientific">Streptomyces tricolor</name>
    <dbReference type="NCBI Taxonomy" id="68277"/>
    <lineage>
        <taxon>Bacteria</taxon>
        <taxon>Bacillati</taxon>
        <taxon>Actinomycetota</taxon>
        <taxon>Actinomycetes</taxon>
        <taxon>Kitasatosporales</taxon>
        <taxon>Streptomycetaceae</taxon>
        <taxon>Streptomyces</taxon>
        <taxon>Streptomyces violaceoruber group</taxon>
    </lineage>
</organism>
<keyword evidence="2" id="KW-1185">Reference proteome</keyword>